<evidence type="ECO:0000256" key="2">
    <source>
        <dbReference type="ARBA" id="ARBA00007069"/>
    </source>
</evidence>
<dbReference type="STRING" id="225324.SAMN02745126_03519"/>
<dbReference type="AlphaFoldDB" id="A0A1T4R2R4"/>
<keyword evidence="6 8" id="KW-1133">Transmembrane helix</keyword>
<organism evidence="10 11">
    <name type="scientific">Enhydrobacter aerosaccus</name>
    <dbReference type="NCBI Taxonomy" id="225324"/>
    <lineage>
        <taxon>Bacteria</taxon>
        <taxon>Pseudomonadati</taxon>
        <taxon>Pseudomonadota</taxon>
        <taxon>Alphaproteobacteria</taxon>
        <taxon>Hyphomicrobiales</taxon>
        <taxon>Enhydrobacter</taxon>
    </lineage>
</organism>
<keyword evidence="7 8" id="KW-0472">Membrane</keyword>
<feature type="transmembrane region" description="Helical" evidence="8">
    <location>
        <begin position="72"/>
        <end position="94"/>
    </location>
</feature>
<feature type="transmembrane region" description="Helical" evidence="8">
    <location>
        <begin position="144"/>
        <end position="163"/>
    </location>
</feature>
<dbReference type="PANTHER" id="PTHR43848:SF2">
    <property type="entry name" value="PUTRESCINE TRANSPORT SYSTEM PERMEASE PROTEIN POTI"/>
    <property type="match status" value="1"/>
</dbReference>
<evidence type="ECO:0000256" key="3">
    <source>
        <dbReference type="ARBA" id="ARBA00022448"/>
    </source>
</evidence>
<dbReference type="GO" id="GO:0055085">
    <property type="term" value="P:transmembrane transport"/>
    <property type="evidence" value="ECO:0007669"/>
    <property type="project" value="InterPro"/>
</dbReference>
<feature type="transmembrane region" description="Helical" evidence="8">
    <location>
        <begin position="106"/>
        <end position="132"/>
    </location>
</feature>
<evidence type="ECO:0000256" key="1">
    <source>
        <dbReference type="ARBA" id="ARBA00004651"/>
    </source>
</evidence>
<comment type="subcellular location">
    <subcellularLocation>
        <location evidence="1 8">Cell membrane</location>
        <topology evidence="1 8">Multi-pass membrane protein</topology>
    </subcellularLocation>
</comment>
<evidence type="ECO:0000313" key="10">
    <source>
        <dbReference type="EMBL" id="SKA10334.1"/>
    </source>
</evidence>
<dbReference type="RefSeq" id="WP_085935220.1">
    <property type="nucleotide sequence ID" value="NZ_FUWJ01000004.1"/>
</dbReference>
<evidence type="ECO:0000256" key="6">
    <source>
        <dbReference type="ARBA" id="ARBA00022989"/>
    </source>
</evidence>
<proteinExistence type="inferred from homology"/>
<evidence type="ECO:0000256" key="7">
    <source>
        <dbReference type="ARBA" id="ARBA00023136"/>
    </source>
</evidence>
<evidence type="ECO:0000256" key="8">
    <source>
        <dbReference type="RuleBase" id="RU363032"/>
    </source>
</evidence>
<evidence type="ECO:0000313" key="11">
    <source>
        <dbReference type="Proteomes" id="UP000190092"/>
    </source>
</evidence>
<comment type="similarity">
    <text evidence="2">Belongs to the binding-protein-dependent transport system permease family. CysTW subfamily.</text>
</comment>
<accession>A0A1T4R2R4</accession>
<dbReference type="InterPro" id="IPR051789">
    <property type="entry name" value="Bact_Polyamine_Transport"/>
</dbReference>
<feature type="transmembrane region" description="Helical" evidence="8">
    <location>
        <begin position="188"/>
        <end position="209"/>
    </location>
</feature>
<feature type="domain" description="ABC transmembrane type-1" evidence="9">
    <location>
        <begin position="72"/>
        <end position="259"/>
    </location>
</feature>
<dbReference type="PROSITE" id="PS50928">
    <property type="entry name" value="ABC_TM1"/>
    <property type="match status" value="1"/>
</dbReference>
<keyword evidence="5 8" id="KW-0812">Transmembrane</keyword>
<dbReference type="SUPFAM" id="SSF161098">
    <property type="entry name" value="MetI-like"/>
    <property type="match status" value="1"/>
</dbReference>
<feature type="transmembrane region" description="Helical" evidence="8">
    <location>
        <begin position="7"/>
        <end position="27"/>
    </location>
</feature>
<gene>
    <name evidence="10" type="ORF">SAMN02745126_03519</name>
</gene>
<dbReference type="InterPro" id="IPR035906">
    <property type="entry name" value="MetI-like_sf"/>
</dbReference>
<protein>
    <submittedName>
        <fullName evidence="10">Putative spermidine/putrescine transport system permease protein</fullName>
    </submittedName>
</protein>
<evidence type="ECO:0000256" key="5">
    <source>
        <dbReference type="ARBA" id="ARBA00022692"/>
    </source>
</evidence>
<name>A0A1T4R2R4_9HYPH</name>
<keyword evidence="11" id="KW-1185">Reference proteome</keyword>
<evidence type="ECO:0000256" key="4">
    <source>
        <dbReference type="ARBA" id="ARBA00022475"/>
    </source>
</evidence>
<keyword evidence="4" id="KW-1003">Cell membrane</keyword>
<dbReference type="Gene3D" id="1.10.3720.10">
    <property type="entry name" value="MetI-like"/>
    <property type="match status" value="1"/>
</dbReference>
<reference evidence="11" key="1">
    <citation type="submission" date="2017-02" db="EMBL/GenBank/DDBJ databases">
        <authorList>
            <person name="Varghese N."/>
            <person name="Submissions S."/>
        </authorList>
    </citation>
    <scope>NUCLEOTIDE SEQUENCE [LARGE SCALE GENOMIC DNA]</scope>
    <source>
        <strain evidence="11">ATCC 27094</strain>
    </source>
</reference>
<dbReference type="GO" id="GO:0005886">
    <property type="term" value="C:plasma membrane"/>
    <property type="evidence" value="ECO:0007669"/>
    <property type="project" value="UniProtKB-SubCell"/>
</dbReference>
<dbReference type="PANTHER" id="PTHR43848">
    <property type="entry name" value="PUTRESCINE TRANSPORT SYSTEM PERMEASE PROTEIN POTI"/>
    <property type="match status" value="1"/>
</dbReference>
<dbReference type="CDD" id="cd06261">
    <property type="entry name" value="TM_PBP2"/>
    <property type="match status" value="1"/>
</dbReference>
<dbReference type="EMBL" id="FUWJ01000004">
    <property type="protein sequence ID" value="SKA10334.1"/>
    <property type="molecule type" value="Genomic_DNA"/>
</dbReference>
<dbReference type="Proteomes" id="UP000190092">
    <property type="component" value="Unassembled WGS sequence"/>
</dbReference>
<evidence type="ECO:0000259" key="9">
    <source>
        <dbReference type="PROSITE" id="PS50928"/>
    </source>
</evidence>
<dbReference type="Pfam" id="PF00528">
    <property type="entry name" value="BPD_transp_1"/>
    <property type="match status" value="1"/>
</dbReference>
<feature type="transmembrane region" description="Helical" evidence="8">
    <location>
        <begin position="241"/>
        <end position="265"/>
    </location>
</feature>
<dbReference type="InterPro" id="IPR000515">
    <property type="entry name" value="MetI-like"/>
</dbReference>
<dbReference type="OrthoDB" id="9809681at2"/>
<sequence length="275" mass="29907">MGWKVRLNVTTGLLGAITLAFLAYQWLPILTLGLLSFSGPSGGTTFPMNGVSFHWYRELWQASVMNDFKPPLLRSSLLALACALTTVVLSVMAAQAMRGRFRGSGAFFYLMLLGIMAPGILVGFGFAILMRLLGIELAWNTTTFLVQVSWTLPFGFLTMLAVFNRFDPRVEEAALTLGASRLVTFRRITLPLVLPGIIGAALFGFSLSYDEYPRSMFTTGPDGTLPLAIMAQLDRQLTPEIYAIGTVTTMSSLVAVTLCAAGLWAMRRSTAGRSP</sequence>
<keyword evidence="3 8" id="KW-0813">Transport</keyword>